<accession>A0A3N4EB63</accession>
<comment type="caution">
    <text evidence="1">The sequence shown here is derived from an EMBL/GenBank/DDBJ whole genome shotgun (WGS) entry which is preliminary data.</text>
</comment>
<organism evidence="1 2">
    <name type="scientific">Shewanella psychromarinicola</name>
    <dbReference type="NCBI Taxonomy" id="2487742"/>
    <lineage>
        <taxon>Bacteria</taxon>
        <taxon>Pseudomonadati</taxon>
        <taxon>Pseudomonadota</taxon>
        <taxon>Gammaproteobacteria</taxon>
        <taxon>Alteromonadales</taxon>
        <taxon>Shewanellaceae</taxon>
        <taxon>Shewanella</taxon>
    </lineage>
</organism>
<dbReference type="EMBL" id="RKKB01000005">
    <property type="protein sequence ID" value="RPA31490.1"/>
    <property type="molecule type" value="Genomic_DNA"/>
</dbReference>
<reference evidence="2" key="1">
    <citation type="submission" date="2018-11" db="EMBL/GenBank/DDBJ databases">
        <title>Shewanella sp. R106.</title>
        <authorList>
            <person name="Hwang Y.J."/>
            <person name="Hwang C.Y."/>
        </authorList>
    </citation>
    <scope>NUCLEOTIDE SEQUENCE [LARGE SCALE GENOMIC DNA]</scope>
    <source>
        <strain evidence="2">R106</strain>
    </source>
</reference>
<dbReference type="AlphaFoldDB" id="A0A3N4EB63"/>
<dbReference type="Proteomes" id="UP000278855">
    <property type="component" value="Unassembled WGS sequence"/>
</dbReference>
<gene>
    <name evidence="1" type="ORF">EGC77_13950</name>
</gene>
<evidence type="ECO:0000313" key="2">
    <source>
        <dbReference type="Proteomes" id="UP000278855"/>
    </source>
</evidence>
<name>A0A3N4EB63_9GAMM</name>
<proteinExistence type="predicted"/>
<evidence type="ECO:0000313" key="1">
    <source>
        <dbReference type="EMBL" id="RPA31490.1"/>
    </source>
</evidence>
<protein>
    <submittedName>
        <fullName evidence="1">Uncharacterized protein</fullName>
    </submittedName>
</protein>
<sequence length="126" mass="13943">MVRFFVASDPMISRLKMTLMTRTLTKILLITATVVLLAGCFRTPQWTLFYVADQAPVPTKIVQQDHIAGYYDSLEQCQAKGTGMLRLQASSVPAEQAFVCAELCQVDEQQQLQCKSQVAGVVDDAI</sequence>